<evidence type="ECO:0000313" key="5">
    <source>
        <dbReference type="EMBL" id="KAG9446531.1"/>
    </source>
</evidence>
<name>A0AAV7EFB5_ARIFI</name>
<dbReference type="PANTHER" id="PTHR47374">
    <property type="entry name" value="ENDOSOME ANTIGEN-LIKE PROTEIN, PUTATIVE (DUF3444)-RELATED"/>
    <property type="match status" value="1"/>
</dbReference>
<feature type="region of interest" description="Disordered" evidence="4">
    <location>
        <begin position="196"/>
        <end position="237"/>
    </location>
</feature>
<feature type="coiled-coil region" evidence="3">
    <location>
        <begin position="510"/>
        <end position="565"/>
    </location>
</feature>
<evidence type="ECO:0000256" key="1">
    <source>
        <dbReference type="ARBA" id="ARBA00022448"/>
    </source>
</evidence>
<keyword evidence="1" id="KW-0813">Transport</keyword>
<feature type="region of interest" description="Disordered" evidence="4">
    <location>
        <begin position="165"/>
        <end position="184"/>
    </location>
</feature>
<accession>A0AAV7EFB5</accession>
<keyword evidence="2" id="KW-0341">Growth regulation</keyword>
<organism evidence="5 6">
    <name type="scientific">Aristolochia fimbriata</name>
    <name type="common">White veined hardy Dutchman's pipe vine</name>
    <dbReference type="NCBI Taxonomy" id="158543"/>
    <lineage>
        <taxon>Eukaryota</taxon>
        <taxon>Viridiplantae</taxon>
        <taxon>Streptophyta</taxon>
        <taxon>Embryophyta</taxon>
        <taxon>Tracheophyta</taxon>
        <taxon>Spermatophyta</taxon>
        <taxon>Magnoliopsida</taxon>
        <taxon>Magnoliidae</taxon>
        <taxon>Piperales</taxon>
        <taxon>Aristolochiaceae</taxon>
        <taxon>Aristolochia</taxon>
    </lineage>
</organism>
<keyword evidence="6" id="KW-1185">Reference proteome</keyword>
<keyword evidence="3" id="KW-0175">Coiled coil</keyword>
<dbReference type="AlphaFoldDB" id="A0AAV7EFB5"/>
<evidence type="ECO:0000256" key="2">
    <source>
        <dbReference type="ARBA" id="ARBA00022604"/>
    </source>
</evidence>
<feature type="compositionally biased region" description="Polar residues" evidence="4">
    <location>
        <begin position="165"/>
        <end position="178"/>
    </location>
</feature>
<comment type="caution">
    <text evidence="5">The sequence shown here is derived from an EMBL/GenBank/DDBJ whole genome shotgun (WGS) entry which is preliminary data.</text>
</comment>
<evidence type="ECO:0000256" key="3">
    <source>
        <dbReference type="SAM" id="Coils"/>
    </source>
</evidence>
<dbReference type="Proteomes" id="UP000825729">
    <property type="component" value="Unassembled WGS sequence"/>
</dbReference>
<dbReference type="PANTHER" id="PTHR47374:SF2">
    <property type="entry name" value="OS01G0927400 PROTEIN"/>
    <property type="match status" value="1"/>
</dbReference>
<gene>
    <name evidence="5" type="ORF">H6P81_012659</name>
</gene>
<evidence type="ECO:0000313" key="6">
    <source>
        <dbReference type="Proteomes" id="UP000825729"/>
    </source>
</evidence>
<feature type="region of interest" description="Disordered" evidence="4">
    <location>
        <begin position="280"/>
        <end position="303"/>
    </location>
</feature>
<dbReference type="InterPro" id="IPR007930">
    <property type="entry name" value="DUF724"/>
</dbReference>
<protein>
    <submittedName>
        <fullName evidence="5">Uncharacterized protein</fullName>
    </submittedName>
</protein>
<sequence length="574" mass="63821">MDGRKDLALRAKEIAVRKMKRKDYRGAWLMLHKAAELFPALEHSTQMLSVCNILQAANPNIPVYGINWHWILQLPSSMDEEIVRARFQDLALCLEPIKNEFPGTDVALELLNNAMFEICDQARHMSSTSSQTVSGCSQSSSLCNREVRQEDDQSILKRAAGKSCGSFQSSISDAGTNDESNEENDTILRMFKKIKKSRSGRGNLGDKRATKSSISNAKAGETPYNSERISRKLPAKVGELRGSVEDLAPNSVRKNRGENGKGFKRLSVWVGGLKNVQPKSVTGVVGEDPDLPSENDKRSCSINGEASKLSTPVERILRKLTSMSPRDAHERDDSLVPYGISNCGKVNGQQHKETLQEGTKSPEAGVRDKVCADLESSNFPCPDLSLSPEIRTLKNRVFSALPQDPHYRPLTTYGSEIRNWMIIALEMAFVNISEKIRNLTPQDIKSGNANFMKELSELEDMGYNVEKLQARLETLGEIGRQHQSALDAAEDMEVQAKECEVELGASEIKFSTLSTRLQELEAEIAKSEKEMESAQALMDNQRSKVENLNLEISQLNEATLKSQSEFASVARLPW</sequence>
<evidence type="ECO:0000256" key="4">
    <source>
        <dbReference type="SAM" id="MobiDB-lite"/>
    </source>
</evidence>
<reference evidence="5 6" key="1">
    <citation type="submission" date="2021-07" db="EMBL/GenBank/DDBJ databases">
        <title>The Aristolochia fimbriata genome: insights into angiosperm evolution, floral development and chemical biosynthesis.</title>
        <authorList>
            <person name="Jiao Y."/>
        </authorList>
    </citation>
    <scope>NUCLEOTIDE SEQUENCE [LARGE SCALE GENOMIC DNA]</scope>
    <source>
        <strain evidence="5">IBCAS-2021</strain>
        <tissue evidence="5">Leaf</tissue>
    </source>
</reference>
<dbReference type="Pfam" id="PF05266">
    <property type="entry name" value="DUF724"/>
    <property type="match status" value="1"/>
</dbReference>
<dbReference type="EMBL" id="JAINDJ010000005">
    <property type="protein sequence ID" value="KAG9446531.1"/>
    <property type="molecule type" value="Genomic_DNA"/>
</dbReference>
<proteinExistence type="predicted"/>